<dbReference type="Proteomes" id="UP001501116">
    <property type="component" value="Unassembled WGS sequence"/>
</dbReference>
<reference evidence="1 2" key="1">
    <citation type="journal article" date="2019" name="Int. J. Syst. Evol. Microbiol.">
        <title>The Global Catalogue of Microorganisms (GCM) 10K type strain sequencing project: providing services to taxonomists for standard genome sequencing and annotation.</title>
        <authorList>
            <consortium name="The Broad Institute Genomics Platform"/>
            <consortium name="The Broad Institute Genome Sequencing Center for Infectious Disease"/>
            <person name="Wu L."/>
            <person name="Ma J."/>
        </authorList>
    </citation>
    <scope>NUCLEOTIDE SEQUENCE [LARGE SCALE GENOMIC DNA]</scope>
    <source>
        <strain evidence="1 2">JCM 14545</strain>
    </source>
</reference>
<organism evidence="1 2">
    <name type="scientific">Amycolatopsis minnesotensis</name>
    <dbReference type="NCBI Taxonomy" id="337894"/>
    <lineage>
        <taxon>Bacteria</taxon>
        <taxon>Bacillati</taxon>
        <taxon>Actinomycetota</taxon>
        <taxon>Actinomycetes</taxon>
        <taxon>Pseudonocardiales</taxon>
        <taxon>Pseudonocardiaceae</taxon>
        <taxon>Amycolatopsis</taxon>
    </lineage>
</organism>
<accession>A0ABN2SQK5</accession>
<comment type="caution">
    <text evidence="1">The sequence shown here is derived from an EMBL/GenBank/DDBJ whole genome shotgun (WGS) entry which is preliminary data.</text>
</comment>
<dbReference type="RefSeq" id="WP_344431064.1">
    <property type="nucleotide sequence ID" value="NZ_BAAANN010000056.1"/>
</dbReference>
<evidence type="ECO:0000313" key="1">
    <source>
        <dbReference type="EMBL" id="GAA1990609.1"/>
    </source>
</evidence>
<dbReference type="EMBL" id="BAAANN010000056">
    <property type="protein sequence ID" value="GAA1990609.1"/>
    <property type="molecule type" value="Genomic_DNA"/>
</dbReference>
<name>A0ABN2SQK5_9PSEU</name>
<proteinExistence type="predicted"/>
<evidence type="ECO:0000313" key="2">
    <source>
        <dbReference type="Proteomes" id="UP001501116"/>
    </source>
</evidence>
<protein>
    <submittedName>
        <fullName evidence="1">Uncharacterized protein</fullName>
    </submittedName>
</protein>
<gene>
    <name evidence="1" type="ORF">GCM10009754_81270</name>
</gene>
<sequence>MGEFEDLKQRMRTHHRIQCQAEAGLLRDIAEMAELRTRDEVVAMLMDKARMERQRARDTFDLAIAVTTSMSATLTAMDENGIGLDRAMEIYKVVRHFSRDAEARAKETELLNQRFG</sequence>
<keyword evidence="2" id="KW-1185">Reference proteome</keyword>